<gene>
    <name evidence="2" type="ORF">FLX08_07920</name>
</gene>
<evidence type="ECO:0000259" key="1">
    <source>
        <dbReference type="Pfam" id="PF25148"/>
    </source>
</evidence>
<protein>
    <recommendedName>
        <fullName evidence="1">DUF7824 domain-containing protein</fullName>
    </recommendedName>
</protein>
<evidence type="ECO:0000313" key="3">
    <source>
        <dbReference type="Proteomes" id="UP000316541"/>
    </source>
</evidence>
<dbReference type="InterPro" id="IPR056726">
    <property type="entry name" value="DUF7824"/>
</dbReference>
<dbReference type="AlphaFoldDB" id="A0A544YZV0"/>
<dbReference type="EMBL" id="VIRM01000007">
    <property type="protein sequence ID" value="TQS22316.1"/>
    <property type="molecule type" value="Genomic_DNA"/>
</dbReference>
<organism evidence="2 3">
    <name type="scientific">Microbispora hainanensis</name>
    <dbReference type="NCBI Taxonomy" id="568844"/>
    <lineage>
        <taxon>Bacteria</taxon>
        <taxon>Bacillati</taxon>
        <taxon>Actinomycetota</taxon>
        <taxon>Actinomycetes</taxon>
        <taxon>Streptosporangiales</taxon>
        <taxon>Streptosporangiaceae</taxon>
        <taxon>Microbispora</taxon>
    </lineage>
</organism>
<evidence type="ECO:0000313" key="2">
    <source>
        <dbReference type="EMBL" id="TQS22316.1"/>
    </source>
</evidence>
<feature type="domain" description="DUF7824" evidence="1">
    <location>
        <begin position="430"/>
        <end position="618"/>
    </location>
</feature>
<accession>A0A544YZV0</accession>
<name>A0A544YZV0_9ACTN</name>
<reference evidence="2 3" key="1">
    <citation type="submission" date="2019-07" db="EMBL/GenBank/DDBJ databases">
        <title>Microbispora hainanensis DSM 45428.</title>
        <authorList>
            <person name="Thawai C."/>
        </authorList>
    </citation>
    <scope>NUCLEOTIDE SEQUENCE [LARGE SCALE GENOMIC DNA]</scope>
    <source>
        <strain evidence="2 3">DSM 45428</strain>
    </source>
</reference>
<dbReference type="Pfam" id="PF25148">
    <property type="entry name" value="DUF7824"/>
    <property type="match status" value="1"/>
</dbReference>
<sequence>MSSWKEVAARIDAGDGRKLAPFLTTLDEHGRRAVADRLPEYLSERPAQGWEGRRWVQDRADALRLVGAACLSGAAQVAAWLNRRDLRWVREPEADAARILALIGDRPAVWREDLAVRLVERLRLPSRSASRLMENGVPGWELAAGLVLETGVEPPDNDAFTTGWLWRLVRRHSMYRGTRDTLAGDPLLGHLLPRVFRAAGVAQALTRDLEWNRDRGVVAALLALAEQGRVPRQVLVSGCVERFLAGGEADEIAPFVTLWRGLRPEPGEIPAVEFVRLLPSAPSPFVQLALEELGRLDEAGLLGDEPFAEAVAALAFRPEKKYVTAAVRWIAGAAPSRADGALPALAAVFGQDTGALWDRAVRLAVRFAPHASGPALDTVRTAASRLPADLREKIAAVAGPVEAAEPPAVAPAALTVNPLPALPPVLASPEDLAWEIEALRRPTEPPRFERILAALVQLTHRDRDTVTRALRPWWHKRWRQPFDPAIYVYGISDFGRDTHTLLMRCALAVVAPADSRKLSALLADYHRSHLYNEPAIQLLIQRRLREVVEMLEAGRSVPVLLATPTSPTGHVDTATLIERMERLEGAEPLPADFHQALLRLPREIDPRAAVRAEGLTSRAGRTLAEWLRRGGLPDPEVTVGMKTAQRPDAHWNSGAHHYIGVREMYARIVPPDGVPGPVAELCTGPAPAAYGRETVWWPAAMPSHREVVAAHLLETLTLDIDGPRGGGEVLVALVHGDGPVGAATASALAVGMGNKHPADRGATVEALVTLTARGQLPAADLGQAVARLVDAGLVKLNRITAALDEATTAGAHVAVWRVLLTALPPLLPRAGDKPRAGLGELLAVAVKAATLSGERAGIPGLAEVAARGGSSRLVQEARRLQQQVSR</sequence>
<comment type="caution">
    <text evidence="2">The sequence shown here is derived from an EMBL/GenBank/DDBJ whole genome shotgun (WGS) entry which is preliminary data.</text>
</comment>
<dbReference type="RefSeq" id="WP_142617563.1">
    <property type="nucleotide sequence ID" value="NZ_VIRM01000007.1"/>
</dbReference>
<dbReference type="Proteomes" id="UP000316541">
    <property type="component" value="Unassembled WGS sequence"/>
</dbReference>
<proteinExistence type="predicted"/>